<dbReference type="InterPro" id="IPR029044">
    <property type="entry name" value="Nucleotide-diphossugar_trans"/>
</dbReference>
<reference evidence="9" key="1">
    <citation type="submission" date="2021-01" db="EMBL/GenBank/DDBJ databases">
        <title>Fulvivirga kasyanovii gen. nov., sp nov., a novel member of the phylum Bacteroidetes isolated from seawater in a mussel farm.</title>
        <authorList>
            <person name="Zhao L.-H."/>
            <person name="Wang Z.-J."/>
        </authorList>
    </citation>
    <scope>NUCLEOTIDE SEQUENCE</scope>
    <source>
        <strain evidence="9">29W222</strain>
    </source>
</reference>
<evidence type="ECO:0000256" key="6">
    <source>
        <dbReference type="ARBA" id="ARBA00023134"/>
    </source>
</evidence>
<feature type="domain" description="MobA-like NTP transferase" evidence="8">
    <location>
        <begin position="8"/>
        <end position="157"/>
    </location>
</feature>
<sequence length="185" mass="21129">MITPKLYGLVLIGGESRRMGKDKSLLSYHSKNQRAHSYELLSGCCNKVFLSCNANQTPEVTQPFIEDSKDYLGPLAGLLSAQEKFRDVAWLVLACDMPFVDEELLDMLVRYRDPKALATCFYHGFPEPLCTIWEPSSYKALIQFVNSGNLRPKQFLKENTVKYIHTNSEIKDKFRNINSPDENVN</sequence>
<dbReference type="PANTHER" id="PTHR19136:SF81">
    <property type="entry name" value="MOLYBDENUM COFACTOR GUANYLYLTRANSFERASE"/>
    <property type="match status" value="1"/>
</dbReference>
<keyword evidence="5" id="KW-0460">Magnesium</keyword>
<dbReference type="RefSeq" id="WP_202857695.1">
    <property type="nucleotide sequence ID" value="NZ_JAEUGD010000058.1"/>
</dbReference>
<dbReference type="GO" id="GO:0005525">
    <property type="term" value="F:GTP binding"/>
    <property type="evidence" value="ECO:0007669"/>
    <property type="project" value="UniProtKB-KW"/>
</dbReference>
<evidence type="ECO:0000313" key="9">
    <source>
        <dbReference type="EMBL" id="MBL6448165.1"/>
    </source>
</evidence>
<evidence type="ECO:0000256" key="1">
    <source>
        <dbReference type="ARBA" id="ARBA00022490"/>
    </source>
</evidence>
<organism evidence="9 10">
    <name type="scientific">Fulvivirga marina</name>
    <dbReference type="NCBI Taxonomy" id="2494733"/>
    <lineage>
        <taxon>Bacteria</taxon>
        <taxon>Pseudomonadati</taxon>
        <taxon>Bacteroidota</taxon>
        <taxon>Cytophagia</taxon>
        <taxon>Cytophagales</taxon>
        <taxon>Fulvivirgaceae</taxon>
        <taxon>Fulvivirga</taxon>
    </lineage>
</organism>
<keyword evidence="1" id="KW-0963">Cytoplasm</keyword>
<dbReference type="Gene3D" id="3.90.550.10">
    <property type="entry name" value="Spore Coat Polysaccharide Biosynthesis Protein SpsA, Chain A"/>
    <property type="match status" value="1"/>
</dbReference>
<dbReference type="SUPFAM" id="SSF53448">
    <property type="entry name" value="Nucleotide-diphospho-sugar transferases"/>
    <property type="match status" value="1"/>
</dbReference>
<evidence type="ECO:0000256" key="3">
    <source>
        <dbReference type="ARBA" id="ARBA00022723"/>
    </source>
</evidence>
<accession>A0A937FXX2</accession>
<evidence type="ECO:0000256" key="4">
    <source>
        <dbReference type="ARBA" id="ARBA00022741"/>
    </source>
</evidence>
<dbReference type="InterPro" id="IPR025877">
    <property type="entry name" value="MobA-like_NTP_Trfase"/>
</dbReference>
<dbReference type="GO" id="GO:0006777">
    <property type="term" value="P:Mo-molybdopterin cofactor biosynthetic process"/>
    <property type="evidence" value="ECO:0007669"/>
    <property type="project" value="UniProtKB-KW"/>
</dbReference>
<dbReference type="GO" id="GO:0016779">
    <property type="term" value="F:nucleotidyltransferase activity"/>
    <property type="evidence" value="ECO:0007669"/>
    <property type="project" value="TreeGrafter"/>
</dbReference>
<keyword evidence="7" id="KW-0501">Molybdenum cofactor biosynthesis</keyword>
<evidence type="ECO:0000259" key="8">
    <source>
        <dbReference type="Pfam" id="PF12804"/>
    </source>
</evidence>
<dbReference type="CDD" id="cd02503">
    <property type="entry name" value="MobA"/>
    <property type="match status" value="1"/>
</dbReference>
<evidence type="ECO:0000256" key="2">
    <source>
        <dbReference type="ARBA" id="ARBA00022679"/>
    </source>
</evidence>
<keyword evidence="2 9" id="KW-0808">Transferase</keyword>
<evidence type="ECO:0000256" key="7">
    <source>
        <dbReference type="ARBA" id="ARBA00023150"/>
    </source>
</evidence>
<evidence type="ECO:0000256" key="5">
    <source>
        <dbReference type="ARBA" id="ARBA00022842"/>
    </source>
</evidence>
<dbReference type="AlphaFoldDB" id="A0A937FXX2"/>
<dbReference type="EMBL" id="JAEUGD010000058">
    <property type="protein sequence ID" value="MBL6448165.1"/>
    <property type="molecule type" value="Genomic_DNA"/>
</dbReference>
<keyword evidence="6" id="KW-0342">GTP-binding</keyword>
<gene>
    <name evidence="9" type="ORF">JMN32_17735</name>
</gene>
<keyword evidence="3" id="KW-0479">Metal-binding</keyword>
<dbReference type="Proteomes" id="UP000614216">
    <property type="component" value="Unassembled WGS sequence"/>
</dbReference>
<name>A0A937FXX2_9BACT</name>
<dbReference type="Pfam" id="PF12804">
    <property type="entry name" value="NTP_transf_3"/>
    <property type="match status" value="1"/>
</dbReference>
<proteinExistence type="predicted"/>
<dbReference type="GO" id="GO:0046872">
    <property type="term" value="F:metal ion binding"/>
    <property type="evidence" value="ECO:0007669"/>
    <property type="project" value="UniProtKB-KW"/>
</dbReference>
<evidence type="ECO:0000313" key="10">
    <source>
        <dbReference type="Proteomes" id="UP000614216"/>
    </source>
</evidence>
<dbReference type="InterPro" id="IPR013482">
    <property type="entry name" value="Molybde_CF_guanTrfase"/>
</dbReference>
<keyword evidence="10" id="KW-1185">Reference proteome</keyword>
<keyword evidence="4" id="KW-0547">Nucleotide-binding</keyword>
<dbReference type="PANTHER" id="PTHR19136">
    <property type="entry name" value="MOLYBDENUM COFACTOR GUANYLYLTRANSFERASE"/>
    <property type="match status" value="1"/>
</dbReference>
<protein>
    <submittedName>
        <fullName evidence="9">NTP transferase domain-containing protein</fullName>
    </submittedName>
</protein>
<comment type="caution">
    <text evidence="9">The sequence shown here is derived from an EMBL/GenBank/DDBJ whole genome shotgun (WGS) entry which is preliminary data.</text>
</comment>